<dbReference type="InterPro" id="IPR007138">
    <property type="entry name" value="ABM_dom"/>
</dbReference>
<feature type="transmembrane region" description="Helical" evidence="1">
    <location>
        <begin position="161"/>
        <end position="182"/>
    </location>
</feature>
<protein>
    <submittedName>
        <fullName evidence="3">Antibiotic biosynthesis monooxygenase</fullName>
    </submittedName>
</protein>
<evidence type="ECO:0000313" key="4">
    <source>
        <dbReference type="Proteomes" id="UP000007257"/>
    </source>
</evidence>
<dbReference type="PANTHER" id="PTHR40057">
    <property type="entry name" value="SLR1162 PROTEIN"/>
    <property type="match status" value="1"/>
</dbReference>
<dbReference type="Pfam" id="PF03992">
    <property type="entry name" value="ABM"/>
    <property type="match status" value="1"/>
</dbReference>
<organism evidence="3 4">
    <name type="scientific">Rahnella sp. (strain Y9602)</name>
    <dbReference type="NCBI Taxonomy" id="2703885"/>
    <lineage>
        <taxon>Bacteria</taxon>
        <taxon>Pseudomonadati</taxon>
        <taxon>Pseudomonadota</taxon>
        <taxon>Gammaproteobacteria</taxon>
        <taxon>Enterobacterales</taxon>
        <taxon>Yersiniaceae</taxon>
        <taxon>Rahnella</taxon>
    </lineage>
</organism>
<dbReference type="PROSITE" id="PS51725">
    <property type="entry name" value="ABM"/>
    <property type="match status" value="1"/>
</dbReference>
<accession>A0A0H3FML1</accession>
<sequence length="188" mass="21240">MSPSQTHKQHVTLVITHKIAPASEAQYEAWLNKIMPQASTFPGHLGVNVIRPSRSGDAYTILVRFDTLENLNAWHNSDLRKQLVAEVSPLLLQNDNTEVRPGAEFWFTPPSANVRPPARWKQYLLTLGVIYPSTHIVPWFWGQFLPQLKGTEGGHLLNDATVVGLVVFLWMPIVTRVFHSWLTRASAQ</sequence>
<dbReference type="OrthoDB" id="1494254at2"/>
<dbReference type="SUPFAM" id="SSF54909">
    <property type="entry name" value="Dimeric alpha+beta barrel"/>
    <property type="match status" value="1"/>
</dbReference>
<gene>
    <name evidence="3" type="ordered locus">Rahaq_4643</name>
</gene>
<dbReference type="HOGENOM" id="CLU_075307_0_0_6"/>
<dbReference type="KEGG" id="rah:Rahaq_4643"/>
<dbReference type="AlphaFoldDB" id="A0A0H3FML1"/>
<dbReference type="GO" id="GO:0004497">
    <property type="term" value="F:monooxygenase activity"/>
    <property type="evidence" value="ECO:0007669"/>
    <property type="project" value="UniProtKB-KW"/>
</dbReference>
<evidence type="ECO:0000313" key="3">
    <source>
        <dbReference type="EMBL" id="ADW76223.1"/>
    </source>
</evidence>
<dbReference type="PANTHER" id="PTHR40057:SF1">
    <property type="entry name" value="SLR1162 PROTEIN"/>
    <property type="match status" value="1"/>
</dbReference>
<dbReference type="InterPro" id="IPR038762">
    <property type="entry name" value="ABM_predict"/>
</dbReference>
<dbReference type="eggNOG" id="COG3224">
    <property type="taxonomic scope" value="Bacteria"/>
</dbReference>
<dbReference type="Proteomes" id="UP000007257">
    <property type="component" value="Plasmid pRAHAQ01"/>
</dbReference>
<dbReference type="EMBL" id="CP002506">
    <property type="protein sequence ID" value="ADW76223.1"/>
    <property type="molecule type" value="Genomic_DNA"/>
</dbReference>
<dbReference type="RefSeq" id="WP_013577904.1">
    <property type="nucleotide sequence ID" value="NC_015062.1"/>
</dbReference>
<reference evidence="3 4" key="2">
    <citation type="journal article" date="2012" name="J. Bacteriol.">
        <title>Complete Genome Sequence of Rahnella sp. Strain Y9602, a Gammaproteobacterium Isolate from Metal- and Radionuclide-Contaminated Soil.</title>
        <authorList>
            <person name="Martinez R.J."/>
            <person name="Bruce D."/>
            <person name="Detter C."/>
            <person name="Goodwin L.A."/>
            <person name="Han J."/>
            <person name="Han C.S."/>
            <person name="Held B."/>
            <person name="Land M.L."/>
            <person name="Mikhailova N."/>
            <person name="Nolan M."/>
            <person name="Pennacchio L."/>
            <person name="Pitluck S."/>
            <person name="Tapia R."/>
            <person name="Woyke T."/>
            <person name="Sobecky P.A."/>
        </authorList>
    </citation>
    <scope>NUCLEOTIDE SEQUENCE [LARGE SCALE GENOMIC DNA]</scope>
    <source>
        <strain evidence="3 4">Y9602</strain>
        <plasmid evidence="3 4">pRAHAQ01</plasmid>
    </source>
</reference>
<evidence type="ECO:0000259" key="2">
    <source>
        <dbReference type="PROSITE" id="PS51725"/>
    </source>
</evidence>
<keyword evidence="1" id="KW-1133">Transmembrane helix</keyword>
<geneLocation type="plasmid" evidence="3 4">
    <name>pRAHAQ01</name>
</geneLocation>
<dbReference type="InterPro" id="IPR011008">
    <property type="entry name" value="Dimeric_a/b-barrel"/>
</dbReference>
<keyword evidence="1" id="KW-0472">Membrane</keyword>
<keyword evidence="3" id="KW-0560">Oxidoreductase</keyword>
<reference evidence="4" key="1">
    <citation type="submission" date="2011-01" db="EMBL/GenBank/DDBJ databases">
        <title>Complete sequence of plasmid1 of Rahnella sp. Y9602.</title>
        <authorList>
            <consortium name="US DOE Joint Genome Institute"/>
            <person name="Lucas S."/>
            <person name="Copeland A."/>
            <person name="Lapidus A."/>
            <person name="Cheng J.-F."/>
            <person name="Goodwin L."/>
            <person name="Pitluck S."/>
            <person name="Lu M."/>
            <person name="Detter J.C."/>
            <person name="Han C."/>
            <person name="Tapia R."/>
            <person name="Land M."/>
            <person name="Hauser L."/>
            <person name="Kyrpides N."/>
            <person name="Ivanova N."/>
            <person name="Ovchinnikova G."/>
            <person name="Pagani I."/>
            <person name="Sobecky P.A."/>
            <person name="Martinez R.J."/>
            <person name="Woyke T."/>
        </authorList>
    </citation>
    <scope>NUCLEOTIDE SEQUENCE [LARGE SCALE GENOMIC DNA]</scope>
    <source>
        <strain evidence="4">Y9602</strain>
        <plasmid evidence="4">pRAHAQ01</plasmid>
    </source>
</reference>
<keyword evidence="3" id="KW-0503">Monooxygenase</keyword>
<keyword evidence="3" id="KW-0614">Plasmid</keyword>
<proteinExistence type="predicted"/>
<feature type="domain" description="ABM" evidence="2">
    <location>
        <begin position="11"/>
        <end position="99"/>
    </location>
</feature>
<evidence type="ECO:0000256" key="1">
    <source>
        <dbReference type="SAM" id="Phobius"/>
    </source>
</evidence>
<dbReference type="Gene3D" id="3.30.70.100">
    <property type="match status" value="1"/>
</dbReference>
<name>A0A0H3FML1_RAHSY</name>
<feature type="transmembrane region" description="Helical" evidence="1">
    <location>
        <begin position="123"/>
        <end position="141"/>
    </location>
</feature>
<keyword evidence="1" id="KW-0812">Transmembrane</keyword>